<organism evidence="1">
    <name type="scientific">Calcidiscus leptoporus</name>
    <dbReference type="NCBI Taxonomy" id="127549"/>
    <lineage>
        <taxon>Eukaryota</taxon>
        <taxon>Haptista</taxon>
        <taxon>Haptophyta</taxon>
        <taxon>Prymnesiophyceae</taxon>
        <taxon>Coccolithales</taxon>
        <taxon>Calcidiscaceae</taxon>
        <taxon>Calcidiscus</taxon>
    </lineage>
</organism>
<protein>
    <submittedName>
        <fullName evidence="1">Uncharacterized protein</fullName>
    </submittedName>
</protein>
<evidence type="ECO:0000313" key="1">
    <source>
        <dbReference type="EMBL" id="CAD8541574.1"/>
    </source>
</evidence>
<sequence>MPGVASPTPSTDDRKDGCLQELGAAEGGNHDGRIIEASIIGLTAEEAQAMLDLKRHIALADIAQVGAALAGKSGSRPIGLTANEAQELADLRARAANDEM</sequence>
<accession>A0A7S0NYZ8</accession>
<name>A0A7S0NYZ8_9EUKA</name>
<reference evidence="1" key="1">
    <citation type="submission" date="2021-01" db="EMBL/GenBank/DDBJ databases">
        <authorList>
            <person name="Corre E."/>
            <person name="Pelletier E."/>
            <person name="Niang G."/>
            <person name="Scheremetjew M."/>
            <person name="Finn R."/>
            <person name="Kale V."/>
            <person name="Holt S."/>
            <person name="Cochrane G."/>
            <person name="Meng A."/>
            <person name="Brown T."/>
            <person name="Cohen L."/>
        </authorList>
    </citation>
    <scope>NUCLEOTIDE SEQUENCE</scope>
    <source>
        <strain evidence="1">RCC1130</strain>
    </source>
</reference>
<gene>
    <name evidence="1" type="ORF">CLEP1334_LOCUS16860</name>
</gene>
<dbReference type="AlphaFoldDB" id="A0A7S0NYZ8"/>
<proteinExistence type="predicted"/>
<dbReference type="EMBL" id="HBER01033535">
    <property type="protein sequence ID" value="CAD8541574.1"/>
    <property type="molecule type" value="Transcribed_RNA"/>
</dbReference>